<dbReference type="InterPro" id="IPR036563">
    <property type="entry name" value="MoaE_sf"/>
</dbReference>
<evidence type="ECO:0000256" key="3">
    <source>
        <dbReference type="ARBA" id="ARBA00011950"/>
    </source>
</evidence>
<gene>
    <name evidence="13" type="ORF">FHS99_002605</name>
</gene>
<keyword evidence="5" id="KW-0501">Molybdenum cofactor biosynthesis</keyword>
<evidence type="ECO:0000256" key="7">
    <source>
        <dbReference type="ARBA" id="ARBA00026066"/>
    </source>
</evidence>
<name>A0A7W9BU06_9SPHN</name>
<evidence type="ECO:0000256" key="11">
    <source>
        <dbReference type="ARBA" id="ARBA00032474"/>
    </source>
</evidence>
<evidence type="ECO:0000256" key="2">
    <source>
        <dbReference type="ARBA" id="ARBA00005426"/>
    </source>
</evidence>
<evidence type="ECO:0000256" key="9">
    <source>
        <dbReference type="ARBA" id="ARBA00030407"/>
    </source>
</evidence>
<evidence type="ECO:0000256" key="10">
    <source>
        <dbReference type="ARBA" id="ARBA00030781"/>
    </source>
</evidence>
<comment type="catalytic activity">
    <reaction evidence="12">
        <text>2 [molybdopterin-synthase sulfur-carrier protein]-C-terminal-Gly-aminoethanethioate + cyclic pyranopterin phosphate + H2O = molybdopterin + 2 [molybdopterin-synthase sulfur-carrier protein]-C-terminal Gly-Gly + 2 H(+)</text>
        <dbReference type="Rhea" id="RHEA:26333"/>
        <dbReference type="Rhea" id="RHEA-COMP:12202"/>
        <dbReference type="Rhea" id="RHEA-COMP:19907"/>
        <dbReference type="ChEBI" id="CHEBI:15377"/>
        <dbReference type="ChEBI" id="CHEBI:15378"/>
        <dbReference type="ChEBI" id="CHEBI:58698"/>
        <dbReference type="ChEBI" id="CHEBI:59648"/>
        <dbReference type="ChEBI" id="CHEBI:90778"/>
        <dbReference type="ChEBI" id="CHEBI:232372"/>
        <dbReference type="EC" id="2.8.1.12"/>
    </reaction>
</comment>
<dbReference type="Gene3D" id="3.90.1170.40">
    <property type="entry name" value="Molybdopterin biosynthesis MoaE subunit"/>
    <property type="match status" value="1"/>
</dbReference>
<comment type="pathway">
    <text evidence="1">Cofactor biosynthesis; molybdopterin biosynthesis.</text>
</comment>
<organism evidence="13 14">
    <name type="scientific">Sphingomonas prati</name>
    <dbReference type="NCBI Taxonomy" id="1843237"/>
    <lineage>
        <taxon>Bacteria</taxon>
        <taxon>Pseudomonadati</taxon>
        <taxon>Pseudomonadota</taxon>
        <taxon>Alphaproteobacteria</taxon>
        <taxon>Sphingomonadales</taxon>
        <taxon>Sphingomonadaceae</taxon>
        <taxon>Sphingomonas</taxon>
    </lineage>
</organism>
<evidence type="ECO:0000256" key="6">
    <source>
        <dbReference type="ARBA" id="ARBA00025448"/>
    </source>
</evidence>
<sequence length="156" mass="16608">MAAIDPVIDVRVQADDFDVGVELGRLEALGGGAVGSFTGIVRGGDGLIALVLEHHPVMTAKTLRQIAEEAAARWPLLGVTLIHRHGRLEPGARIVLVGTASPHRAAALEATMFLIDWLKTRAPFWKQECFADGGKTWVEARSADNAAAEKWGAAHG</sequence>
<evidence type="ECO:0000256" key="1">
    <source>
        <dbReference type="ARBA" id="ARBA00005046"/>
    </source>
</evidence>
<dbReference type="InterPro" id="IPR003448">
    <property type="entry name" value="Mopterin_biosynth_MoaE"/>
</dbReference>
<dbReference type="PANTHER" id="PTHR23404">
    <property type="entry name" value="MOLYBDOPTERIN SYNTHASE RELATED"/>
    <property type="match status" value="1"/>
</dbReference>
<evidence type="ECO:0000256" key="5">
    <source>
        <dbReference type="ARBA" id="ARBA00023150"/>
    </source>
</evidence>
<dbReference type="EMBL" id="JACIJR010000006">
    <property type="protein sequence ID" value="MBB5730107.1"/>
    <property type="molecule type" value="Genomic_DNA"/>
</dbReference>
<evidence type="ECO:0000256" key="8">
    <source>
        <dbReference type="ARBA" id="ARBA00029745"/>
    </source>
</evidence>
<dbReference type="CDD" id="cd00756">
    <property type="entry name" value="MoaE"/>
    <property type="match status" value="1"/>
</dbReference>
<proteinExistence type="inferred from homology"/>
<evidence type="ECO:0000256" key="12">
    <source>
        <dbReference type="ARBA" id="ARBA00049878"/>
    </source>
</evidence>
<dbReference type="GO" id="GO:0030366">
    <property type="term" value="F:molybdopterin synthase activity"/>
    <property type="evidence" value="ECO:0007669"/>
    <property type="project" value="UniProtKB-EC"/>
</dbReference>
<evidence type="ECO:0000256" key="4">
    <source>
        <dbReference type="ARBA" id="ARBA00013858"/>
    </source>
</evidence>
<reference evidence="13 14" key="1">
    <citation type="submission" date="2020-08" db="EMBL/GenBank/DDBJ databases">
        <title>Genomic Encyclopedia of Type Strains, Phase IV (KMG-IV): sequencing the most valuable type-strain genomes for metagenomic binning, comparative biology and taxonomic classification.</title>
        <authorList>
            <person name="Goeker M."/>
        </authorList>
    </citation>
    <scope>NUCLEOTIDE SEQUENCE [LARGE SCALE GENOMIC DNA]</scope>
    <source>
        <strain evidence="13 14">DSM 103336</strain>
    </source>
</reference>
<dbReference type="AlphaFoldDB" id="A0A7W9BU06"/>
<dbReference type="Proteomes" id="UP000546701">
    <property type="component" value="Unassembled WGS sequence"/>
</dbReference>
<keyword evidence="13" id="KW-0808">Transferase</keyword>
<evidence type="ECO:0000313" key="13">
    <source>
        <dbReference type="EMBL" id="MBB5730107.1"/>
    </source>
</evidence>
<keyword evidence="14" id="KW-1185">Reference proteome</keyword>
<evidence type="ECO:0000313" key="14">
    <source>
        <dbReference type="Proteomes" id="UP000546701"/>
    </source>
</evidence>
<dbReference type="RefSeq" id="WP_373285314.1">
    <property type="nucleotide sequence ID" value="NZ_BMJP01000004.1"/>
</dbReference>
<comment type="subunit">
    <text evidence="7">Heterotetramer of 2 MoaD subunits and 2 MoaE subunits. Also stable as homodimer. The enzyme changes between these two forms during catalysis.</text>
</comment>
<dbReference type="SUPFAM" id="SSF54690">
    <property type="entry name" value="Molybdopterin synthase subunit MoaE"/>
    <property type="match status" value="1"/>
</dbReference>
<accession>A0A7W9BU06</accession>
<comment type="function">
    <text evidence="6">Converts molybdopterin precursor Z into molybdopterin. This requires the incorporation of two sulfur atoms into precursor Z to generate a dithiolene group. The sulfur is provided by MoaD.</text>
</comment>
<comment type="similarity">
    <text evidence="2">Belongs to the MoaE family.</text>
</comment>
<protein>
    <recommendedName>
        <fullName evidence="4">Molybdopterin synthase catalytic subunit</fullName>
        <ecNumber evidence="3">2.8.1.12</ecNumber>
    </recommendedName>
    <alternativeName>
        <fullName evidence="10">MPT synthase subunit 2</fullName>
    </alternativeName>
    <alternativeName>
        <fullName evidence="8">Molybdenum cofactor biosynthesis protein E</fullName>
    </alternativeName>
    <alternativeName>
        <fullName evidence="9">Molybdopterin-converting factor large subunit</fullName>
    </alternativeName>
    <alternativeName>
        <fullName evidence="11">Molybdopterin-converting factor subunit 2</fullName>
    </alternativeName>
</protein>
<comment type="caution">
    <text evidence="13">The sequence shown here is derived from an EMBL/GenBank/DDBJ whole genome shotgun (WGS) entry which is preliminary data.</text>
</comment>
<dbReference type="EC" id="2.8.1.12" evidence="3"/>
<dbReference type="UniPathway" id="UPA00344"/>
<dbReference type="GO" id="GO:0006777">
    <property type="term" value="P:Mo-molybdopterin cofactor biosynthetic process"/>
    <property type="evidence" value="ECO:0007669"/>
    <property type="project" value="UniProtKB-KW"/>
</dbReference>
<dbReference type="Pfam" id="PF02391">
    <property type="entry name" value="MoaE"/>
    <property type="match status" value="1"/>
</dbReference>